<feature type="compositionally biased region" description="Basic and acidic residues" evidence="1">
    <location>
        <begin position="59"/>
        <end position="69"/>
    </location>
</feature>
<keyword evidence="3" id="KW-1185">Reference proteome</keyword>
<proteinExistence type="predicted"/>
<evidence type="ECO:0000313" key="3">
    <source>
        <dbReference type="Proteomes" id="UP000231279"/>
    </source>
</evidence>
<organism evidence="2 3">
    <name type="scientific">Handroanthus impetiginosus</name>
    <dbReference type="NCBI Taxonomy" id="429701"/>
    <lineage>
        <taxon>Eukaryota</taxon>
        <taxon>Viridiplantae</taxon>
        <taxon>Streptophyta</taxon>
        <taxon>Embryophyta</taxon>
        <taxon>Tracheophyta</taxon>
        <taxon>Spermatophyta</taxon>
        <taxon>Magnoliopsida</taxon>
        <taxon>eudicotyledons</taxon>
        <taxon>Gunneridae</taxon>
        <taxon>Pentapetalae</taxon>
        <taxon>asterids</taxon>
        <taxon>lamiids</taxon>
        <taxon>Lamiales</taxon>
        <taxon>Bignoniaceae</taxon>
        <taxon>Crescentiina</taxon>
        <taxon>Tabebuia alliance</taxon>
        <taxon>Handroanthus</taxon>
    </lineage>
</organism>
<evidence type="ECO:0000313" key="2">
    <source>
        <dbReference type="EMBL" id="PIN25784.1"/>
    </source>
</evidence>
<gene>
    <name evidence="2" type="ORF">CDL12_01466</name>
</gene>
<dbReference type="Proteomes" id="UP000231279">
    <property type="component" value="Unassembled WGS sequence"/>
</dbReference>
<dbReference type="EMBL" id="NKXS01000181">
    <property type="protein sequence ID" value="PIN25784.1"/>
    <property type="molecule type" value="Genomic_DNA"/>
</dbReference>
<evidence type="ECO:0000256" key="1">
    <source>
        <dbReference type="SAM" id="MobiDB-lite"/>
    </source>
</evidence>
<sequence>MTTPKFKIEIKMEAGGSSHRKDKGKDTTERSKNAKDKGKNQVTVTEKKGKHSTPQAVDSKYKSSKDKSSHGGNRPRNSSESGAGKGGRIVESRRPSGFAPPPSQPRKLELKKCERVMIKEKISHSKGKEAGLIVREAMFVRKTYG</sequence>
<feature type="compositionally biased region" description="Basic and acidic residues" evidence="1">
    <location>
        <begin position="1"/>
        <end position="12"/>
    </location>
</feature>
<reference evidence="3" key="1">
    <citation type="journal article" date="2018" name="Gigascience">
        <title>Genome assembly of the Pink Ipe (Handroanthus impetiginosus, Bignoniaceae), a highly valued, ecologically keystone Neotropical timber forest tree.</title>
        <authorList>
            <person name="Silva-Junior O.B."/>
            <person name="Grattapaglia D."/>
            <person name="Novaes E."/>
            <person name="Collevatti R.G."/>
        </authorList>
    </citation>
    <scope>NUCLEOTIDE SEQUENCE [LARGE SCALE GENOMIC DNA]</scope>
    <source>
        <strain evidence="3">cv. UFG-1</strain>
    </source>
</reference>
<dbReference type="AlphaFoldDB" id="A0A2G9I7R2"/>
<name>A0A2G9I7R2_9LAMI</name>
<accession>A0A2G9I7R2</accession>
<comment type="caution">
    <text evidence="2">The sequence shown here is derived from an EMBL/GenBank/DDBJ whole genome shotgun (WGS) entry which is preliminary data.</text>
</comment>
<feature type="region of interest" description="Disordered" evidence="1">
    <location>
        <begin position="1"/>
        <end position="108"/>
    </location>
</feature>
<feature type="compositionally biased region" description="Basic and acidic residues" evidence="1">
    <location>
        <begin position="23"/>
        <end position="39"/>
    </location>
</feature>
<protein>
    <submittedName>
        <fullName evidence="2">Uncharacterized protein</fullName>
    </submittedName>
</protein>